<keyword evidence="2" id="KW-0378">Hydrolase</keyword>
<name>G9AJ92_SINF1</name>
<dbReference type="HOGENOM" id="CLU_012358_2_2_5"/>
<dbReference type="SUPFAM" id="SSF51556">
    <property type="entry name" value="Metallo-dependent hydrolases"/>
    <property type="match status" value="1"/>
</dbReference>
<gene>
    <name evidence="4" type="ordered locus">SFHH103_06666</name>
</gene>
<dbReference type="InterPro" id="IPR032466">
    <property type="entry name" value="Metal_Hydrolase"/>
</dbReference>
<keyword evidence="4" id="KW-0614">Plasmid</keyword>
<dbReference type="InterPro" id="IPR011059">
    <property type="entry name" value="Metal-dep_hydrolase_composite"/>
</dbReference>
<comment type="similarity">
    <text evidence="1">Belongs to the metallo-dependent hydrolases superfamily. ATZ/TRZ family.</text>
</comment>
<accession>G9AJ92</accession>
<dbReference type="EMBL" id="HE616899">
    <property type="protein sequence ID" value="CCF01124.1"/>
    <property type="molecule type" value="Genomic_DNA"/>
</dbReference>
<dbReference type="PATRIC" id="fig|380.5.peg.6204"/>
<organism evidence="4 5">
    <name type="scientific">Sinorhizobium fredii (strain HH103)</name>
    <dbReference type="NCBI Taxonomy" id="1117943"/>
    <lineage>
        <taxon>Bacteria</taxon>
        <taxon>Pseudomonadati</taxon>
        <taxon>Pseudomonadota</taxon>
        <taxon>Alphaproteobacteria</taxon>
        <taxon>Hyphomicrobiales</taxon>
        <taxon>Rhizobiaceae</taxon>
        <taxon>Sinorhizobium/Ensifer group</taxon>
        <taxon>Sinorhizobium</taxon>
    </lineage>
</organism>
<protein>
    <recommendedName>
        <fullName evidence="3">Amidohydrolase-related domain-containing protein</fullName>
    </recommendedName>
</protein>
<dbReference type="Proteomes" id="UP000007735">
    <property type="component" value="Plasmid pSfHH103e"/>
</dbReference>
<dbReference type="AlphaFoldDB" id="G9AJ92"/>
<reference evidence="4 5" key="1">
    <citation type="journal article" date="2012" name="J. Bacteriol.">
        <title>Genome sequence of the soybean symbiont Sinorhizobium fredii HH103.</title>
        <authorList>
            <person name="Weidner S."/>
            <person name="Becker A."/>
            <person name="Bonilla I."/>
            <person name="Jaenicke S."/>
            <person name="Lloret J."/>
            <person name="Margaret I."/>
            <person name="Puhler A."/>
            <person name="Ruiz-Sainz J.E."/>
            <person name="Schneiker-Bekel S."/>
            <person name="Szczepanowski R."/>
            <person name="Vinardell J.M."/>
            <person name="Zehner S."/>
            <person name="Gottfert M."/>
        </authorList>
    </citation>
    <scope>NUCLEOTIDE SEQUENCE [LARGE SCALE GENOMIC DNA]</scope>
    <source>
        <strain evidence="4 5">HH103</strain>
        <plasmid evidence="5">pSfHH103e</plasmid>
    </source>
</reference>
<dbReference type="PANTHER" id="PTHR43794:SF11">
    <property type="entry name" value="AMIDOHYDROLASE-RELATED DOMAIN-CONTAINING PROTEIN"/>
    <property type="match status" value="1"/>
</dbReference>
<feature type="domain" description="Amidohydrolase-related" evidence="3">
    <location>
        <begin position="161"/>
        <end position="543"/>
    </location>
</feature>
<geneLocation type="plasmid" evidence="4 5">
    <name>pSfHH103e</name>
</geneLocation>
<dbReference type="Pfam" id="PF01979">
    <property type="entry name" value="Amidohydro_1"/>
    <property type="match status" value="1"/>
</dbReference>
<dbReference type="GO" id="GO:0016810">
    <property type="term" value="F:hydrolase activity, acting on carbon-nitrogen (but not peptide) bonds"/>
    <property type="evidence" value="ECO:0007669"/>
    <property type="project" value="InterPro"/>
</dbReference>
<dbReference type="KEGG" id="sfh:SFHH103_06666"/>
<evidence type="ECO:0000256" key="1">
    <source>
        <dbReference type="ARBA" id="ARBA00006745"/>
    </source>
</evidence>
<dbReference type="Gene3D" id="2.30.40.10">
    <property type="entry name" value="Urease, subunit C, domain 1"/>
    <property type="match status" value="1"/>
</dbReference>
<dbReference type="InterPro" id="IPR006680">
    <property type="entry name" value="Amidohydro-rel"/>
</dbReference>
<dbReference type="Gene3D" id="3.20.20.140">
    <property type="entry name" value="Metal-dependent hydrolases"/>
    <property type="match status" value="1"/>
</dbReference>
<evidence type="ECO:0000259" key="3">
    <source>
        <dbReference type="Pfam" id="PF01979"/>
    </source>
</evidence>
<dbReference type="SUPFAM" id="SSF51338">
    <property type="entry name" value="Composite domain of metallo-dependent hydrolases"/>
    <property type="match status" value="1"/>
</dbReference>
<evidence type="ECO:0000313" key="5">
    <source>
        <dbReference type="Proteomes" id="UP000007735"/>
    </source>
</evidence>
<evidence type="ECO:0000256" key="2">
    <source>
        <dbReference type="ARBA" id="ARBA00022801"/>
    </source>
</evidence>
<evidence type="ECO:0000313" key="4">
    <source>
        <dbReference type="EMBL" id="CCF01124.1"/>
    </source>
</evidence>
<dbReference type="InterPro" id="IPR050287">
    <property type="entry name" value="MTA/SAH_deaminase"/>
</dbReference>
<dbReference type="PANTHER" id="PTHR43794">
    <property type="entry name" value="AMINOHYDROLASE SSNA-RELATED"/>
    <property type="match status" value="1"/>
</dbReference>
<proteinExistence type="inferred from homology"/>
<sequence length="637" mass="70064">MCINETRHQQEAAGVNHLVGLHLDIAFHDLLDAAIGDGDATLKFTVFRDDAGIAEIQVDPGHWFALLDAAPVFQGDSYSHSIDYCIPIAHMLYTRYRNFGMQESRMNVLFENAKVLTLDPADSVFDSVSVLVEGGRIAAIGSELRGRAGNDCRIIDASGHLVMPGLVNAHFHSPGNLMRGSLKSSPLEIFMLMEVPPFRAAPLSARINYVCTMIGAIEMLRTGVTAVQDDAFFAPVPTPGGIDGVMQAYADIGIRARVSLDQPNVIEHEKYPYLREILPADIRRRMEAAPLQSDEELEALYRWFIGKWNNAADGRLSVAVSCSAPQRVTPNYLKVLHGLSQEHDLPYYIHTLETKLQRVLGAEKYGKSLIQYLGDSEVLDHRTNLMHCIWVDDADMDLIAEKGSVVAHNPLCNLRLGSGIMPFRQFRNRGVPICLGSDEAISDDAINMWNVAKTAGLVHNITDPEYQNWPDAAEILSCLVGGGARAMLAEGRTGQIAPGLAADLIMLRLDGSAFAPLNDLKRQLIYAENGSSVVMTMVNGRIVFEDGRVTTVDEAALHAEANEIIAENRAVWAAEFESSYELQPYYREMYLRASRQDVGMNRWVGGETYSASTAVGSKKLGDYNRGQPQIQGDSNVA</sequence>